<dbReference type="PANTHER" id="PTHR43004:SF16">
    <property type="entry name" value="PHENOL 2-MONOOXYGENASE FSQG"/>
    <property type="match status" value="1"/>
</dbReference>
<dbReference type="SUPFAM" id="SSF51905">
    <property type="entry name" value="FAD/NAD(P)-binding domain"/>
    <property type="match status" value="1"/>
</dbReference>
<dbReference type="Gene3D" id="3.30.9.10">
    <property type="entry name" value="D-Amino Acid Oxidase, subunit A, domain 2"/>
    <property type="match status" value="1"/>
</dbReference>
<dbReference type="PRINTS" id="PR00420">
    <property type="entry name" value="RNGMNOXGNASE"/>
</dbReference>
<dbReference type="CDD" id="cd02979">
    <property type="entry name" value="PHOX_C"/>
    <property type="match status" value="1"/>
</dbReference>
<dbReference type="SUPFAM" id="SSF52833">
    <property type="entry name" value="Thioredoxin-like"/>
    <property type="match status" value="1"/>
</dbReference>
<keyword evidence="8" id="KW-1185">Reference proteome</keyword>
<evidence type="ECO:0000256" key="3">
    <source>
        <dbReference type="ARBA" id="ARBA00022827"/>
    </source>
</evidence>
<dbReference type="AlphaFoldDB" id="A0AAI9EBR9"/>
<keyword evidence="4" id="KW-0560">Oxidoreductase</keyword>
<protein>
    <submittedName>
        <fullName evidence="7">Phenol 2-monooxygenase</fullName>
    </submittedName>
</protein>
<dbReference type="PANTHER" id="PTHR43004">
    <property type="entry name" value="TRK SYSTEM POTASSIUM UPTAKE PROTEIN"/>
    <property type="match status" value="1"/>
</dbReference>
<dbReference type="Proteomes" id="UP001296104">
    <property type="component" value="Unassembled WGS sequence"/>
</dbReference>
<dbReference type="GO" id="GO:0071949">
    <property type="term" value="F:FAD binding"/>
    <property type="evidence" value="ECO:0007669"/>
    <property type="project" value="InterPro"/>
</dbReference>
<dbReference type="InterPro" id="IPR012941">
    <property type="entry name" value="Phe_hydrox_C_dim_dom"/>
</dbReference>
<evidence type="ECO:0000256" key="4">
    <source>
        <dbReference type="ARBA" id="ARBA00023002"/>
    </source>
</evidence>
<dbReference type="Gene3D" id="3.40.30.20">
    <property type="match status" value="1"/>
</dbReference>
<evidence type="ECO:0000259" key="6">
    <source>
        <dbReference type="Pfam" id="PF07976"/>
    </source>
</evidence>
<dbReference type="SUPFAM" id="SSF54373">
    <property type="entry name" value="FAD-linked reductases, C-terminal domain"/>
    <property type="match status" value="1"/>
</dbReference>
<evidence type="ECO:0000259" key="5">
    <source>
        <dbReference type="Pfam" id="PF01494"/>
    </source>
</evidence>
<feature type="domain" description="Phenol hydroxylase-like C-terminal dimerisation" evidence="6">
    <location>
        <begin position="464"/>
        <end position="663"/>
    </location>
</feature>
<name>A0AAI9EBR9_9PEZI</name>
<keyword evidence="2" id="KW-0285">Flavoprotein</keyword>
<gene>
    <name evidence="7" type="ORF">LECACI_7A005467</name>
</gene>
<proteinExistence type="inferred from homology"/>
<dbReference type="InterPro" id="IPR050641">
    <property type="entry name" value="RIFMO-like"/>
</dbReference>
<organism evidence="7 8">
    <name type="scientific">Lecanosticta acicola</name>
    <dbReference type="NCBI Taxonomy" id="111012"/>
    <lineage>
        <taxon>Eukaryota</taxon>
        <taxon>Fungi</taxon>
        <taxon>Dikarya</taxon>
        <taxon>Ascomycota</taxon>
        <taxon>Pezizomycotina</taxon>
        <taxon>Dothideomycetes</taxon>
        <taxon>Dothideomycetidae</taxon>
        <taxon>Mycosphaerellales</taxon>
        <taxon>Mycosphaerellaceae</taxon>
        <taxon>Lecanosticta</taxon>
    </lineage>
</organism>
<dbReference type="EMBL" id="CAVMBE010000035">
    <property type="protein sequence ID" value="CAK4030305.1"/>
    <property type="molecule type" value="Genomic_DNA"/>
</dbReference>
<dbReference type="InterPro" id="IPR038220">
    <property type="entry name" value="PHOX_C_sf"/>
</dbReference>
<dbReference type="Pfam" id="PF01494">
    <property type="entry name" value="FAD_binding_3"/>
    <property type="match status" value="2"/>
</dbReference>
<dbReference type="InterPro" id="IPR036188">
    <property type="entry name" value="FAD/NAD-bd_sf"/>
</dbReference>
<dbReference type="InterPro" id="IPR002938">
    <property type="entry name" value="FAD-bd"/>
</dbReference>
<dbReference type="Pfam" id="PF07976">
    <property type="entry name" value="Phe_hydrox_dim"/>
    <property type="match status" value="1"/>
</dbReference>
<feature type="domain" description="FAD-binding" evidence="5">
    <location>
        <begin position="14"/>
        <end position="182"/>
    </location>
</feature>
<sequence>MASPPPPPQHTDSQTDVLIIGAGPAGLMASMYLSELGIGHRIIDAKGTRTLNGRADGFHARTIEIWESFGMAERLRRYGCEFGEMAIWGFDKSEDVEEEVEGEDGKKKKKKKKKKGGILRYSRRDVAGEKNGLMHQGFIEAAFIEAARQRGGPRVERGTKPTAIEVGDYGVVTEIRRATMGELEAPRTGAHRVLEDGSLQAERGYIDCYGTDADEIVQHVSGEEGSTETIRAKYVIGSDGAHSWVRHQLPDFRMEGDNLDAVFGVLDIIPLTDFPDIRMTCSILSRQGFILVVPREFGMVRLYVQLPDDYSKTAKDRDDKAICAEILDAARKSLAPYTMDYKYCDWWTIYRIGQRVANHCSYQDRVFLAGDAIHTHSPKGGQGQNVSQQDTYNLSWKLAGVLRNQLSPAVLSTYETERIPVARELISLDRDMARVLTARANGDEAEAQRVYSRAMKTNGNHLIYEPNLFIASPDTSAHQQAAPGLPIGTRLAGTPIFNQSNGAPNNSQSLLKSNGLWRLCVFAGDVSRNPSHLSRINALGDRIASLAQRYPSASAKHSKWLQVLLFHSASVHDVEIAAFHDAFFPPDPVTGRDYFTLFGDRLEDRAAGGGGGAKEGTHAVYQVDAERGAMALVRPDQVVSWVGYADPEDLGMLEDFLRGFMIPPVQVGGGETERSDSPQAK</sequence>
<evidence type="ECO:0000313" key="8">
    <source>
        <dbReference type="Proteomes" id="UP001296104"/>
    </source>
</evidence>
<accession>A0AAI9EBR9</accession>
<evidence type="ECO:0000256" key="1">
    <source>
        <dbReference type="ARBA" id="ARBA00007801"/>
    </source>
</evidence>
<reference evidence="7" key="1">
    <citation type="submission" date="2023-11" db="EMBL/GenBank/DDBJ databases">
        <authorList>
            <person name="Alioto T."/>
            <person name="Alioto T."/>
            <person name="Gomez Garrido J."/>
        </authorList>
    </citation>
    <scope>NUCLEOTIDE SEQUENCE</scope>
</reference>
<comment type="caution">
    <text evidence="7">The sequence shown here is derived from an EMBL/GenBank/DDBJ whole genome shotgun (WGS) entry which is preliminary data.</text>
</comment>
<evidence type="ECO:0000256" key="2">
    <source>
        <dbReference type="ARBA" id="ARBA00022630"/>
    </source>
</evidence>
<evidence type="ECO:0000313" key="7">
    <source>
        <dbReference type="EMBL" id="CAK4030305.1"/>
    </source>
</evidence>
<dbReference type="GO" id="GO:0016709">
    <property type="term" value="F:oxidoreductase activity, acting on paired donors, with incorporation or reduction of molecular oxygen, NAD(P)H as one donor, and incorporation of one atom of oxygen"/>
    <property type="evidence" value="ECO:0007669"/>
    <property type="project" value="UniProtKB-ARBA"/>
</dbReference>
<dbReference type="InterPro" id="IPR036249">
    <property type="entry name" value="Thioredoxin-like_sf"/>
</dbReference>
<dbReference type="Gene3D" id="3.50.50.60">
    <property type="entry name" value="FAD/NAD(P)-binding domain"/>
    <property type="match status" value="1"/>
</dbReference>
<keyword evidence="3" id="KW-0274">FAD</keyword>
<comment type="similarity">
    <text evidence="1">Belongs to the PheA/TfdB FAD monooxygenase family.</text>
</comment>
<feature type="domain" description="FAD-binding" evidence="5">
    <location>
        <begin position="220"/>
        <end position="426"/>
    </location>
</feature>